<gene>
    <name evidence="1" type="ORF">PEV8663_03430</name>
</gene>
<dbReference type="RefSeq" id="WP_097805898.1">
    <property type="nucleotide sequence ID" value="NZ_FXYH01000014.1"/>
</dbReference>
<accession>A0A238KW71</accession>
<dbReference type="Pfam" id="PF12974">
    <property type="entry name" value="Phosphonate-bd"/>
    <property type="match status" value="1"/>
</dbReference>
<dbReference type="Gene3D" id="3.40.190.10">
    <property type="entry name" value="Periplasmic binding protein-like II"/>
    <property type="match status" value="1"/>
</dbReference>
<dbReference type="AlphaFoldDB" id="A0A238KW71"/>
<keyword evidence="2" id="KW-1185">Reference proteome</keyword>
<name>A0A238KW71_9RHOB</name>
<protein>
    <submittedName>
        <fullName evidence="1">ABC transporter, phosphonate, periplasmic substrate-binding protein</fullName>
    </submittedName>
</protein>
<organism evidence="1 2">
    <name type="scientific">Pelagimonas varians</name>
    <dbReference type="NCBI Taxonomy" id="696760"/>
    <lineage>
        <taxon>Bacteria</taxon>
        <taxon>Pseudomonadati</taxon>
        <taxon>Pseudomonadota</taxon>
        <taxon>Alphaproteobacteria</taxon>
        <taxon>Rhodobacterales</taxon>
        <taxon>Roseobacteraceae</taxon>
        <taxon>Pelagimonas</taxon>
    </lineage>
</organism>
<evidence type="ECO:0000313" key="1">
    <source>
        <dbReference type="EMBL" id="SMX46957.1"/>
    </source>
</evidence>
<proteinExistence type="predicted"/>
<reference evidence="1 2" key="1">
    <citation type="submission" date="2017-05" db="EMBL/GenBank/DDBJ databases">
        <authorList>
            <person name="Song R."/>
            <person name="Chenine A.L."/>
            <person name="Ruprecht R.M."/>
        </authorList>
    </citation>
    <scope>NUCLEOTIDE SEQUENCE [LARGE SCALE GENOMIC DNA]</scope>
    <source>
        <strain evidence="1 2">CECT 8663</strain>
    </source>
</reference>
<dbReference type="OrthoDB" id="7353682at2"/>
<evidence type="ECO:0000313" key="2">
    <source>
        <dbReference type="Proteomes" id="UP000220836"/>
    </source>
</evidence>
<dbReference type="Proteomes" id="UP000220836">
    <property type="component" value="Unassembled WGS sequence"/>
</dbReference>
<dbReference type="EMBL" id="FXYH01000014">
    <property type="protein sequence ID" value="SMX46957.1"/>
    <property type="molecule type" value="Genomic_DNA"/>
</dbReference>
<sequence length="251" mass="27464">MIAALPMYDRVETAAANDRLWGLTREELGFGPKTLTRSGDLWQQWTAPDLLLGQTCNLPYRLQLRGKVQLVGSPDYQLPGCPPGYYNSVLIARADDDRPLDALLQARVIINQNHSQSGFGALWFHAQACSAVPHIVGESGGHALSALMISRGDGDLAAIDALSWRLIKRYDPHAANLREVTRTTPTPATPFITGLNQNVRAIRSALGRAISRLDEDTRSKISLHGIQTLNESTYLDLSTPPALQFAQVNVS</sequence>